<geneLocation type="plasmid" evidence="2 3">
    <name>pDGEO02</name>
</geneLocation>
<name>A8ZR48_DEIGD</name>
<dbReference type="AlphaFoldDB" id="A8ZR48"/>
<dbReference type="KEGG" id="dge:Dgeo_2914"/>
<accession>A8ZR48</accession>
<evidence type="ECO:0000313" key="2">
    <source>
        <dbReference type="EMBL" id="ABW34957.1"/>
    </source>
</evidence>
<reference evidence="2" key="1">
    <citation type="submission" date="2007-10" db="EMBL/GenBank/DDBJ databases">
        <title>Complete sequence of Plasmid2 pDGEO02 of Deinococcus geothermalis DSM 11300.</title>
        <authorList>
            <consortium name="US DOE Joint Genome Institute"/>
            <person name="Copeland A."/>
            <person name="Lucas S."/>
            <person name="Lapidus A."/>
            <person name="Barry K."/>
            <person name="Detter J.C."/>
            <person name="Glavina del Rio T."/>
            <person name="Hammon N."/>
            <person name="Israni S."/>
            <person name="Dalin E."/>
            <person name="Tice H."/>
            <person name="Pitluck S."/>
            <person name="Brettin T."/>
            <person name="Bruce D."/>
            <person name="Han C."/>
            <person name="Tapia R."/>
            <person name="Saunders E."/>
            <person name="Gilna P."/>
            <person name="Schmutz J."/>
            <person name="Larimer F."/>
            <person name="Land M."/>
            <person name="Hauser L."/>
            <person name="Kyrpides N."/>
            <person name="Kim E."/>
            <person name="Daly M.J."/>
            <person name="Fredrickson J.K."/>
            <person name="Makarova K.S."/>
            <person name="Gaidamakova E.K."/>
            <person name="Zhai M."/>
            <person name="Richardson P."/>
        </authorList>
    </citation>
    <scope>NUCLEOTIDE SEQUENCE [LARGE SCALE GENOMIC DNA]</scope>
    <source>
        <strain evidence="2">DSM 11300</strain>
        <plasmid evidence="2">pDGEO02</plasmid>
    </source>
</reference>
<evidence type="ECO:0000313" key="3">
    <source>
        <dbReference type="Proteomes" id="UP000002431"/>
    </source>
</evidence>
<evidence type="ECO:0008006" key="4">
    <source>
        <dbReference type="Google" id="ProtNLM"/>
    </source>
</evidence>
<dbReference type="HOGENOM" id="CLU_917419_0_0_0"/>
<gene>
    <name evidence="2" type="ORF">Dgeo_2914</name>
</gene>
<protein>
    <recommendedName>
        <fullName evidence="4">SH3 domain-containing protein</fullName>
    </recommendedName>
</protein>
<proteinExistence type="predicted"/>
<keyword evidence="1" id="KW-0175">Coiled coil</keyword>
<evidence type="ECO:0000256" key="1">
    <source>
        <dbReference type="SAM" id="Coils"/>
    </source>
</evidence>
<keyword evidence="3" id="KW-1185">Reference proteome</keyword>
<dbReference type="EMBL" id="CP000856">
    <property type="protein sequence ID" value="ABW34957.1"/>
    <property type="molecule type" value="Genomic_DNA"/>
</dbReference>
<feature type="coiled-coil region" evidence="1">
    <location>
        <begin position="211"/>
        <end position="241"/>
    </location>
</feature>
<dbReference type="Proteomes" id="UP000002431">
    <property type="component" value="Plasmid pDGEO02"/>
</dbReference>
<organism evidence="2 3">
    <name type="scientific">Deinococcus geothermalis (strain DSM 11300 / CIP 105573 / AG-3a)</name>
    <dbReference type="NCBI Taxonomy" id="319795"/>
    <lineage>
        <taxon>Bacteria</taxon>
        <taxon>Thermotogati</taxon>
        <taxon>Deinococcota</taxon>
        <taxon>Deinococci</taxon>
        <taxon>Deinococcales</taxon>
        <taxon>Deinococcaceae</taxon>
        <taxon>Deinococcus</taxon>
    </lineage>
</organism>
<sequence>MLSGLTAFQTSEFERFQRTTRLITDLAASAVRSAAPLVQSSDLLKGAGIGTLPRLPGLSPVWLGALEASQATKLARYSGLDPKTFSALQVILDQTQRAGLRLAVQDSSTVLALERLVTHLPDLPKEQTNLAEEEAARAMPAAIEATETDLFAELETRLEHLEAHVSTPWYRDAETLLQILLTVIFWAVPAPGDTAFEQQVQGGQQQALTRAGQIEDRLAQIERLLREQRAAEKEVTFIVKERPVAMQLSFRPHSPTVLRLQPGTQARLLAQHADWIKVEVFDERTGVHRFGWCLKKYLQRVRN</sequence>
<keyword evidence="2" id="KW-0614">Plasmid</keyword>